<dbReference type="AlphaFoldDB" id="A0A243QVE8"/>
<dbReference type="EMBL" id="NGFP01000302">
    <property type="protein sequence ID" value="OUC86161.1"/>
    <property type="molecule type" value="Genomic_DNA"/>
</dbReference>
<feature type="region of interest" description="Disordered" evidence="1">
    <location>
        <begin position="1"/>
        <end position="106"/>
    </location>
</feature>
<proteinExistence type="predicted"/>
<evidence type="ECO:0000256" key="1">
    <source>
        <dbReference type="SAM" id="MobiDB-lite"/>
    </source>
</evidence>
<keyword evidence="3" id="KW-1185">Reference proteome</keyword>
<comment type="caution">
    <text evidence="2">The sequence shown here is derived from an EMBL/GenBank/DDBJ whole genome shotgun (WGS) entry which is preliminary data.</text>
</comment>
<dbReference type="Proteomes" id="UP000194761">
    <property type="component" value="Unassembled WGS sequence"/>
</dbReference>
<evidence type="ECO:0000313" key="2">
    <source>
        <dbReference type="EMBL" id="OUC86161.1"/>
    </source>
</evidence>
<organism evidence="2 3">
    <name type="scientific">Streptosporangium minutum</name>
    <dbReference type="NCBI Taxonomy" id="569862"/>
    <lineage>
        <taxon>Bacteria</taxon>
        <taxon>Bacillati</taxon>
        <taxon>Actinomycetota</taxon>
        <taxon>Actinomycetes</taxon>
        <taxon>Streptosporangiales</taxon>
        <taxon>Streptosporangiaceae</taxon>
        <taxon>Streptosporangium</taxon>
    </lineage>
</organism>
<evidence type="ECO:0000313" key="3">
    <source>
        <dbReference type="Proteomes" id="UP000194761"/>
    </source>
</evidence>
<sequence>MRPRCRSVAAGGGGPPSDDRRGDAGEPVPADRPAGAGGRFAGRRPAGERPRAPEGGARHGPVSPSRCRRHAWRGSAEPRHCDRAASATSRPRCRVSSTPLAALSGR</sequence>
<reference evidence="2 3" key="1">
    <citation type="submission" date="2017-05" db="EMBL/GenBank/DDBJ databases">
        <title>Biotechnological potential of actinobacteria isolated from South African environments.</title>
        <authorList>
            <person name="Le Roes-Hill M."/>
            <person name="Prins A."/>
            <person name="Durrell K.A."/>
        </authorList>
    </citation>
    <scope>NUCLEOTIDE SEQUENCE [LARGE SCALE GENOMIC DNA]</scope>
    <source>
        <strain evidence="2">M26</strain>
    </source>
</reference>
<gene>
    <name evidence="2" type="ORF">CA984_38800</name>
</gene>
<name>A0A243QVE8_9ACTN</name>
<accession>A0A243QVE8</accession>
<protein>
    <submittedName>
        <fullName evidence="2">Uncharacterized protein</fullName>
    </submittedName>
</protein>